<protein>
    <submittedName>
        <fullName evidence="2">Reverse transcriptase domain-containing protein</fullName>
    </submittedName>
</protein>
<keyword evidence="2" id="KW-0808">Transferase</keyword>
<organism evidence="2 3">
    <name type="scientific">Candidatus Phytoplasma gossypii</name>
    <dbReference type="NCBI Taxonomy" id="2982629"/>
    <lineage>
        <taxon>Bacteria</taxon>
        <taxon>Bacillati</taxon>
        <taxon>Mycoplasmatota</taxon>
        <taxon>Mollicutes</taxon>
        <taxon>Acholeplasmatales</taxon>
        <taxon>Acholeplasmataceae</taxon>
        <taxon>Candidatus Phytoplasma</taxon>
        <taxon>16SrII (Peanut WB group)</taxon>
    </lineage>
</organism>
<evidence type="ECO:0000313" key="2">
    <source>
        <dbReference type="EMBL" id="MDO8057295.1"/>
    </source>
</evidence>
<keyword evidence="2" id="KW-0548">Nucleotidyltransferase</keyword>
<dbReference type="Pfam" id="PF00078">
    <property type="entry name" value="RVT_1"/>
    <property type="match status" value="1"/>
</dbReference>
<dbReference type="PANTHER" id="PTHR33642:SF4">
    <property type="entry name" value="COX1_OXI3 INTRON 1 PROTEIN-RELATED"/>
    <property type="match status" value="1"/>
</dbReference>
<keyword evidence="2" id="KW-0695">RNA-directed DNA polymerase</keyword>
<accession>A0ABT9D0Q6</accession>
<comment type="caution">
    <text evidence="2">The sequence shown here is derived from an EMBL/GenBank/DDBJ whole genome shotgun (WGS) entry which is preliminary data.</text>
</comment>
<gene>
    <name evidence="2" type="ORF">OC698_01115</name>
</gene>
<dbReference type="InterPro" id="IPR024937">
    <property type="entry name" value="Domain_X"/>
</dbReference>
<dbReference type="PROSITE" id="PS50878">
    <property type="entry name" value="RT_POL"/>
    <property type="match status" value="1"/>
</dbReference>
<dbReference type="InterPro" id="IPR043502">
    <property type="entry name" value="DNA/RNA_pol_sf"/>
</dbReference>
<dbReference type="GO" id="GO:0003964">
    <property type="term" value="F:RNA-directed DNA polymerase activity"/>
    <property type="evidence" value="ECO:0007669"/>
    <property type="project" value="UniProtKB-KW"/>
</dbReference>
<dbReference type="Proteomes" id="UP001170666">
    <property type="component" value="Unassembled WGS sequence"/>
</dbReference>
<reference evidence="2 3" key="1">
    <citation type="journal article" date="2023" name="Int. J. Syst. Evol. Microbiol.">
        <title>The observation of taxonomic boundaries for the 16SrII and 16SrXXV phytoplasmas using genome-based delimitation.</title>
        <authorList>
            <person name="Rodrigues Jardim B."/>
            <person name="Tran-Nguyen L.T.T."/>
            <person name="Gambley C."/>
            <person name="Al-Sadi A.M."/>
            <person name="Al-Subhi A.M."/>
            <person name="Foissac X."/>
            <person name="Salar P."/>
            <person name="Cai H."/>
            <person name="Yang J.Y."/>
            <person name="Davis R."/>
            <person name="Jones L."/>
            <person name="Rodoni B."/>
            <person name="Constable F.E."/>
        </authorList>
    </citation>
    <scope>NUCLEOTIDE SEQUENCE [LARGE SCALE GENOMIC DNA]</scope>
    <source>
        <strain evidence="2">BAWM-BFA-CoWB</strain>
    </source>
</reference>
<keyword evidence="3" id="KW-1185">Reference proteome</keyword>
<name>A0ABT9D0Q6_9MOLU</name>
<dbReference type="InterPro" id="IPR000477">
    <property type="entry name" value="RT_dom"/>
</dbReference>
<sequence length="266" mass="31502">MEELIKEGKPIRKNNPEYRKAWLKNQHHQLGIDRYINLNPKTRVEYIRYADDFIIGVKGEYDQAERIKNQVTQWLEQDLKLTISKNKSKIVKASKGTRFLSYLIKVKPTNKTRERKTSKNSFNGKVQIQIPQAKAKEYGHEYNWLKEGKVKHDETLADRDELEIIRTYQTIVRGIIQYFCLANNLGVLIYLNYLAEDSCLKILARKWKTSIARVRKKLNIGSTWAIPYLNKGKIQYEPWAVYSWDKIKKMRNYKGNPDIAINRFLF</sequence>
<evidence type="ECO:0000259" key="1">
    <source>
        <dbReference type="PROSITE" id="PS50878"/>
    </source>
</evidence>
<dbReference type="SUPFAM" id="SSF56672">
    <property type="entry name" value="DNA/RNA polymerases"/>
    <property type="match status" value="1"/>
</dbReference>
<proteinExistence type="predicted"/>
<dbReference type="EMBL" id="JAOSIT010000008">
    <property type="protein sequence ID" value="MDO8057295.1"/>
    <property type="molecule type" value="Genomic_DNA"/>
</dbReference>
<evidence type="ECO:0000313" key="3">
    <source>
        <dbReference type="Proteomes" id="UP001170666"/>
    </source>
</evidence>
<dbReference type="PANTHER" id="PTHR33642">
    <property type="entry name" value="COX1/OXI3 INTRON 1 PROTEIN-RELATED"/>
    <property type="match status" value="1"/>
</dbReference>
<dbReference type="Pfam" id="PF01348">
    <property type="entry name" value="Intron_maturas2"/>
    <property type="match status" value="1"/>
</dbReference>
<feature type="domain" description="Reverse transcriptase" evidence="1">
    <location>
        <begin position="1"/>
        <end position="104"/>
    </location>
</feature>